<organism evidence="1 2">
    <name type="scientific">Amanita muscaria (strain Koide BX008)</name>
    <dbReference type="NCBI Taxonomy" id="946122"/>
    <lineage>
        <taxon>Eukaryota</taxon>
        <taxon>Fungi</taxon>
        <taxon>Dikarya</taxon>
        <taxon>Basidiomycota</taxon>
        <taxon>Agaricomycotina</taxon>
        <taxon>Agaricomycetes</taxon>
        <taxon>Agaricomycetidae</taxon>
        <taxon>Agaricales</taxon>
        <taxon>Pluteineae</taxon>
        <taxon>Amanitaceae</taxon>
        <taxon>Amanita</taxon>
    </lineage>
</organism>
<evidence type="ECO:0000313" key="1">
    <source>
        <dbReference type="EMBL" id="KIL53826.1"/>
    </source>
</evidence>
<gene>
    <name evidence="1" type="ORF">M378DRAFT_279729</name>
</gene>
<dbReference type="HOGENOM" id="CLU_135401_0_0_1"/>
<dbReference type="InParanoid" id="A0A0C2WB62"/>
<evidence type="ECO:0000313" key="2">
    <source>
        <dbReference type="Proteomes" id="UP000054549"/>
    </source>
</evidence>
<protein>
    <recommendedName>
        <fullName evidence="3">Aminoglycoside phosphotransferase domain-containing protein</fullName>
    </recommendedName>
</protein>
<sequence length="168" mass="19117">CEIYPGDTSVYEGATTPTQRFSLKLDEFCLPDIMIDKESGKVIALTDFQGATIAPLWDCAMVPRWILPSYLEESAGLGLPKNAREALYIHFIDVMSRLDGSGEWHLAHTKGRPFRLLIDRLQFYVGVWEHEECRSWVDSRLSWAKMYPGVGFPDDTVWATITSDLSRL</sequence>
<accession>A0A0C2WB62</accession>
<feature type="non-terminal residue" evidence="1">
    <location>
        <position position="1"/>
    </location>
</feature>
<dbReference type="OrthoDB" id="10003767at2759"/>
<evidence type="ECO:0008006" key="3">
    <source>
        <dbReference type="Google" id="ProtNLM"/>
    </source>
</evidence>
<dbReference type="Proteomes" id="UP000054549">
    <property type="component" value="Unassembled WGS sequence"/>
</dbReference>
<name>A0A0C2WB62_AMAMK</name>
<reference evidence="1 2" key="1">
    <citation type="submission" date="2014-04" db="EMBL/GenBank/DDBJ databases">
        <title>Evolutionary Origins and Diversification of the Mycorrhizal Mutualists.</title>
        <authorList>
            <consortium name="DOE Joint Genome Institute"/>
            <consortium name="Mycorrhizal Genomics Consortium"/>
            <person name="Kohler A."/>
            <person name="Kuo A."/>
            <person name="Nagy L.G."/>
            <person name="Floudas D."/>
            <person name="Copeland A."/>
            <person name="Barry K.W."/>
            <person name="Cichocki N."/>
            <person name="Veneault-Fourrey C."/>
            <person name="LaButti K."/>
            <person name="Lindquist E.A."/>
            <person name="Lipzen A."/>
            <person name="Lundell T."/>
            <person name="Morin E."/>
            <person name="Murat C."/>
            <person name="Riley R."/>
            <person name="Ohm R."/>
            <person name="Sun H."/>
            <person name="Tunlid A."/>
            <person name="Henrissat B."/>
            <person name="Grigoriev I.V."/>
            <person name="Hibbett D.S."/>
            <person name="Martin F."/>
        </authorList>
    </citation>
    <scope>NUCLEOTIDE SEQUENCE [LARGE SCALE GENOMIC DNA]</scope>
    <source>
        <strain evidence="1 2">Koide BX008</strain>
    </source>
</reference>
<dbReference type="AlphaFoldDB" id="A0A0C2WB62"/>
<keyword evidence="2" id="KW-1185">Reference proteome</keyword>
<dbReference type="EMBL" id="KN819234">
    <property type="protein sequence ID" value="KIL53826.1"/>
    <property type="molecule type" value="Genomic_DNA"/>
</dbReference>
<proteinExistence type="predicted"/>